<accession>A0A0F9U8J3</accession>
<comment type="caution">
    <text evidence="1">The sequence shown here is derived from an EMBL/GenBank/DDBJ whole genome shotgun (WGS) entry which is preliminary data.</text>
</comment>
<protein>
    <submittedName>
        <fullName evidence="1">Uncharacterized protein</fullName>
    </submittedName>
</protein>
<dbReference type="EMBL" id="LAZR01001142">
    <property type="protein sequence ID" value="KKN49958.1"/>
    <property type="molecule type" value="Genomic_DNA"/>
</dbReference>
<organism evidence="1">
    <name type="scientific">marine sediment metagenome</name>
    <dbReference type="NCBI Taxonomy" id="412755"/>
    <lineage>
        <taxon>unclassified sequences</taxon>
        <taxon>metagenomes</taxon>
        <taxon>ecological metagenomes</taxon>
    </lineage>
</organism>
<dbReference type="AlphaFoldDB" id="A0A0F9U8J3"/>
<name>A0A0F9U8J3_9ZZZZ</name>
<gene>
    <name evidence="1" type="ORF">LCGC14_0637590</name>
</gene>
<evidence type="ECO:0000313" key="1">
    <source>
        <dbReference type="EMBL" id="KKN49958.1"/>
    </source>
</evidence>
<proteinExistence type="predicted"/>
<sequence length="65" mass="7652">MAELCSKCGEDVERPYWIGHEGEIICGKCMRHGTLHCYVAEHDELHRQEPLISWEQMREEFYGAL</sequence>
<reference evidence="1" key="1">
    <citation type="journal article" date="2015" name="Nature">
        <title>Complex archaea that bridge the gap between prokaryotes and eukaryotes.</title>
        <authorList>
            <person name="Spang A."/>
            <person name="Saw J.H."/>
            <person name="Jorgensen S.L."/>
            <person name="Zaremba-Niedzwiedzka K."/>
            <person name="Martijn J."/>
            <person name="Lind A.E."/>
            <person name="van Eijk R."/>
            <person name="Schleper C."/>
            <person name="Guy L."/>
            <person name="Ettema T.J."/>
        </authorList>
    </citation>
    <scope>NUCLEOTIDE SEQUENCE</scope>
</reference>